<dbReference type="Proteomes" id="UP001233271">
    <property type="component" value="Chromosome 1"/>
</dbReference>
<dbReference type="EC" id="4.3.1.18" evidence="11"/>
<proteinExistence type="inferred from homology"/>
<dbReference type="GeneID" id="85491606"/>
<dbReference type="FunFam" id="3.20.20.10:FF:000016">
    <property type="entry name" value="D-serine dehydratase"/>
    <property type="match status" value="1"/>
</dbReference>
<keyword evidence="8" id="KW-0456">Lyase</keyword>
<evidence type="ECO:0000256" key="12">
    <source>
        <dbReference type="ARBA" id="ARBA00069616"/>
    </source>
</evidence>
<evidence type="ECO:0000259" key="14">
    <source>
        <dbReference type="SMART" id="SM01119"/>
    </source>
</evidence>
<keyword evidence="7" id="KW-0663">Pyridoxal phosphate</keyword>
<dbReference type="GO" id="GO:0009636">
    <property type="term" value="P:response to toxic substance"/>
    <property type="evidence" value="ECO:0007669"/>
    <property type="project" value="UniProtKB-KW"/>
</dbReference>
<dbReference type="InterPro" id="IPR029066">
    <property type="entry name" value="PLP-binding_barrel"/>
</dbReference>
<dbReference type="PANTHER" id="PTHR28004">
    <property type="entry name" value="ZGC:162816-RELATED"/>
    <property type="match status" value="1"/>
</dbReference>
<dbReference type="KEGG" id="ccac:CcaHIS019_0104530"/>
<evidence type="ECO:0000256" key="7">
    <source>
        <dbReference type="ARBA" id="ARBA00022898"/>
    </source>
</evidence>
<evidence type="ECO:0000256" key="6">
    <source>
        <dbReference type="ARBA" id="ARBA00022833"/>
    </source>
</evidence>
<keyword evidence="5" id="KW-0479">Metal-binding</keyword>
<dbReference type="RefSeq" id="XP_060453001.1">
    <property type="nucleotide sequence ID" value="XM_060600489.1"/>
</dbReference>
<comment type="similarity">
    <text evidence="3">Belongs to the DSD1 family.</text>
</comment>
<evidence type="ECO:0000256" key="10">
    <source>
        <dbReference type="ARBA" id="ARBA00055764"/>
    </source>
</evidence>
<dbReference type="AlphaFoldDB" id="A0AA48I637"/>
<evidence type="ECO:0000256" key="9">
    <source>
        <dbReference type="ARBA" id="ARBA00051198"/>
    </source>
</evidence>
<comment type="cofactor">
    <cofactor evidence="1">
        <name>pyridoxal 5'-phosphate</name>
        <dbReference type="ChEBI" id="CHEBI:597326"/>
    </cofactor>
</comment>
<evidence type="ECO:0000256" key="3">
    <source>
        <dbReference type="ARBA" id="ARBA00005323"/>
    </source>
</evidence>
<evidence type="ECO:0000256" key="8">
    <source>
        <dbReference type="ARBA" id="ARBA00023239"/>
    </source>
</evidence>
<evidence type="ECO:0000256" key="1">
    <source>
        <dbReference type="ARBA" id="ARBA00001933"/>
    </source>
</evidence>
<evidence type="ECO:0000256" key="5">
    <source>
        <dbReference type="ARBA" id="ARBA00022723"/>
    </source>
</evidence>
<comment type="catalytic activity">
    <reaction evidence="9">
        <text>D-serine = pyruvate + NH4(+)</text>
        <dbReference type="Rhea" id="RHEA:13977"/>
        <dbReference type="ChEBI" id="CHEBI:15361"/>
        <dbReference type="ChEBI" id="CHEBI:28938"/>
        <dbReference type="ChEBI" id="CHEBI:35247"/>
        <dbReference type="EC" id="4.3.1.18"/>
    </reaction>
    <physiologicalReaction direction="left-to-right" evidence="9">
        <dbReference type="Rhea" id="RHEA:13978"/>
    </physiologicalReaction>
</comment>
<evidence type="ECO:0000256" key="2">
    <source>
        <dbReference type="ARBA" id="ARBA00001947"/>
    </source>
</evidence>
<gene>
    <name evidence="15" type="ORF">CcaverHIS019_0104530</name>
</gene>
<keyword evidence="4" id="KW-0216">Detoxification</keyword>
<dbReference type="Gene3D" id="2.40.37.20">
    <property type="entry name" value="D-serine dehydratase-like domain"/>
    <property type="match status" value="1"/>
</dbReference>
<organism evidence="15 16">
    <name type="scientific">Cutaneotrichosporon cavernicola</name>
    <dbReference type="NCBI Taxonomy" id="279322"/>
    <lineage>
        <taxon>Eukaryota</taxon>
        <taxon>Fungi</taxon>
        <taxon>Dikarya</taxon>
        <taxon>Basidiomycota</taxon>
        <taxon>Agaricomycotina</taxon>
        <taxon>Tremellomycetes</taxon>
        <taxon>Trichosporonales</taxon>
        <taxon>Trichosporonaceae</taxon>
        <taxon>Cutaneotrichosporon</taxon>
    </lineage>
</organism>
<comment type="cofactor">
    <cofactor evidence="2">
        <name>Zn(2+)</name>
        <dbReference type="ChEBI" id="CHEBI:29105"/>
    </cofactor>
</comment>
<evidence type="ECO:0000256" key="4">
    <source>
        <dbReference type="ARBA" id="ARBA00022575"/>
    </source>
</evidence>
<accession>A0AA48I637</accession>
<dbReference type="Gene3D" id="3.20.20.10">
    <property type="entry name" value="Alanine racemase"/>
    <property type="match status" value="1"/>
</dbReference>
<dbReference type="InterPro" id="IPR051466">
    <property type="entry name" value="D-amino_acid_metab_enzyme"/>
</dbReference>
<evidence type="ECO:0000313" key="15">
    <source>
        <dbReference type="EMBL" id="BEI87735.1"/>
    </source>
</evidence>
<reference evidence="15" key="1">
    <citation type="journal article" date="2023" name="BMC Genomics">
        <title>Chromosome-level genome assemblies of Cutaneotrichosporon spp. (Trichosporonales, Basidiomycota) reveal imbalanced evolution between nucleotide sequences and chromosome synteny.</title>
        <authorList>
            <person name="Kobayashi Y."/>
            <person name="Kayamori A."/>
            <person name="Aoki K."/>
            <person name="Shiwa Y."/>
            <person name="Matsutani M."/>
            <person name="Fujita N."/>
            <person name="Sugita T."/>
            <person name="Iwasaki W."/>
            <person name="Tanaka N."/>
            <person name="Takashima M."/>
        </authorList>
    </citation>
    <scope>NUCLEOTIDE SEQUENCE</scope>
    <source>
        <strain evidence="15">HIS019</strain>
    </source>
</reference>
<dbReference type="GO" id="GO:0036088">
    <property type="term" value="P:D-serine catabolic process"/>
    <property type="evidence" value="ECO:0007669"/>
    <property type="project" value="TreeGrafter"/>
</dbReference>
<keyword evidence="16" id="KW-1185">Reference proteome</keyword>
<dbReference type="Pfam" id="PF01168">
    <property type="entry name" value="Ala_racemase_N"/>
    <property type="match status" value="1"/>
</dbReference>
<feature type="domain" description="D-serine dehydratase-like" evidence="14">
    <location>
        <begin position="299"/>
        <end position="396"/>
    </location>
</feature>
<dbReference type="InterPro" id="IPR001608">
    <property type="entry name" value="Ala_racemase_N"/>
</dbReference>
<evidence type="ECO:0000256" key="13">
    <source>
        <dbReference type="ARBA" id="ARBA00075219"/>
    </source>
</evidence>
<dbReference type="GO" id="GO:0008721">
    <property type="term" value="F:D-serine ammonia-lyase activity"/>
    <property type="evidence" value="ECO:0007669"/>
    <property type="project" value="UniProtKB-EC"/>
</dbReference>
<sequence>MPVTSSFTPLELLRLPLASALREEFVGRPISSLRTPAVIIDRAAFKENCAQMGAKVDGLGMHFRAHIKTHKTPEGTRLQIAGGARTLVASTMPEVWGVLEAGIDAGDIDDILLSLPISADRMEDLNDAQEKAGNIKIRVMVDHAEQVSHLSAAAKRLGRKAPWSMFIKVDGGGNRAGAPPRSAQMDALLQACKDEPAVEIFGFYSHFGQSYASRNFEQAGQYYAGEIECVNDAAARAIELGLKGDWILSVGATPTAHAAALGAAAPGGLNGTLELHAGCYCLNDLQQDATSLVREGGLALTVLATVVSKYPHRNGGEVLTDCGALAVSKDVGPVPGFGRVVSKGHEGWSLGRVSQEHGVLTRKEGAKEIEINEQVRIVPNHACLACACHPWFYIIDGGGDKVVDVWVPWKGW</sequence>
<dbReference type="Pfam" id="PF14031">
    <property type="entry name" value="D-ser_dehydrat"/>
    <property type="match status" value="1"/>
</dbReference>
<keyword evidence="6" id="KW-0862">Zinc</keyword>
<comment type="function">
    <text evidence="10">Catalyzes the conversion of D-serine to pyruvate and ammonia. May play a role in D-serine detoxification.</text>
</comment>
<protein>
    <recommendedName>
        <fullName evidence="12">D-serine dehydratase</fullName>
        <ecNumber evidence="11">4.3.1.18</ecNumber>
    </recommendedName>
    <alternativeName>
        <fullName evidence="13">D-serine deaminase</fullName>
    </alternativeName>
</protein>
<dbReference type="InterPro" id="IPR042208">
    <property type="entry name" value="D-ser_dehydrat-like_sf"/>
</dbReference>
<dbReference type="PANTHER" id="PTHR28004:SF2">
    <property type="entry name" value="D-SERINE DEHYDRATASE"/>
    <property type="match status" value="1"/>
</dbReference>
<dbReference type="SUPFAM" id="SSF51419">
    <property type="entry name" value="PLP-binding barrel"/>
    <property type="match status" value="1"/>
</dbReference>
<dbReference type="SMART" id="SM01119">
    <property type="entry name" value="D-ser_dehydrat"/>
    <property type="match status" value="1"/>
</dbReference>
<dbReference type="EMBL" id="AP028212">
    <property type="protein sequence ID" value="BEI87735.1"/>
    <property type="molecule type" value="Genomic_DNA"/>
</dbReference>
<evidence type="ECO:0000256" key="11">
    <source>
        <dbReference type="ARBA" id="ARBA00066349"/>
    </source>
</evidence>
<dbReference type="InterPro" id="IPR026956">
    <property type="entry name" value="D-ser_dehydrat-like_dom"/>
</dbReference>
<evidence type="ECO:0000313" key="16">
    <source>
        <dbReference type="Proteomes" id="UP001233271"/>
    </source>
</evidence>
<name>A0AA48I637_9TREE</name>
<dbReference type="GO" id="GO:0046872">
    <property type="term" value="F:metal ion binding"/>
    <property type="evidence" value="ECO:0007669"/>
    <property type="project" value="UniProtKB-KW"/>
</dbReference>